<dbReference type="InterPro" id="IPR037423">
    <property type="entry name" value="CysB_PBP2"/>
</dbReference>
<dbReference type="PANTHER" id="PTHR30126">
    <property type="entry name" value="HTH-TYPE TRANSCRIPTIONAL REGULATOR"/>
    <property type="match status" value="1"/>
</dbReference>
<dbReference type="GO" id="GO:0019344">
    <property type="term" value="P:cysteine biosynthetic process"/>
    <property type="evidence" value="ECO:0007669"/>
    <property type="project" value="TreeGrafter"/>
</dbReference>
<dbReference type="Gene3D" id="3.40.190.10">
    <property type="entry name" value="Periplasmic binding protein-like II"/>
    <property type="match status" value="2"/>
</dbReference>
<dbReference type="FunFam" id="3.40.190.10:FF:000037">
    <property type="entry name" value="HTH-type transcriptional regulator CysB"/>
    <property type="match status" value="1"/>
</dbReference>
<evidence type="ECO:0000313" key="6">
    <source>
        <dbReference type="EMBL" id="AEP30065.1"/>
    </source>
</evidence>
<protein>
    <submittedName>
        <fullName evidence="6">Transcriptional regulator CysB</fullName>
    </submittedName>
</protein>
<dbReference type="PANTHER" id="PTHR30126:SF6">
    <property type="entry name" value="HTH-TYPE TRANSCRIPTIONAL REGULATOR CYSB-RELATED"/>
    <property type="match status" value="1"/>
</dbReference>
<dbReference type="InterPro" id="IPR000847">
    <property type="entry name" value="LysR_HTH_N"/>
</dbReference>
<dbReference type="NCBIfam" id="NF009327">
    <property type="entry name" value="PRK12684.1"/>
    <property type="match status" value="1"/>
</dbReference>
<feature type="domain" description="HTH lysR-type" evidence="5">
    <location>
        <begin position="18"/>
        <end position="74"/>
    </location>
</feature>
<keyword evidence="7" id="KW-1185">Reference proteome</keyword>
<dbReference type="PROSITE" id="PS50931">
    <property type="entry name" value="HTH_LYSR"/>
    <property type="match status" value="1"/>
</dbReference>
<proteinExistence type="inferred from homology"/>
<dbReference type="FunFam" id="1.10.10.10:FF:000021">
    <property type="entry name" value="HTH-type transcriptional regulator CysB"/>
    <property type="match status" value="1"/>
</dbReference>
<sequence length="341" mass="38352">MNKTKILKQQYQPLGYLMKLQQLRYIVEVLNNNLNVSATAETLFTSQPGISKQVRMLEDELGIQIFGRSGKHLTHVTEAGKDVINISREILAKVESIKAVAREHTLPDQGKLNIATTHTQARYALPDVIKGFMSKYPRVSLHMHQGTPSQISDLAAKGEADFAIATESLHLYNDLVMLPCYHWNRSVIVNKEHPLAKKTSITIQDIAKYPLVTYVFGFTGRSELDQAFNIAGLEPKIVFTATDADVIKTYVRLGVGIGVIASMAVSDDLDSDLVKIDASHLFDYSTTKIGFRKGSFLRNYMYDFIERFAPHLTKDVVERAMMQKNNEEVEKMFKGLTLPVK</sequence>
<keyword evidence="4" id="KW-0804">Transcription</keyword>
<reference evidence="6 7" key="1">
    <citation type="journal article" date="2011" name="J. Bacteriol.">
        <title>Complete genome sequence of seawater bacterium Glaciecola nitratireducens FR1064T.</title>
        <authorList>
            <person name="Bian F."/>
            <person name="Qin Q.L."/>
            <person name="Xie B.B."/>
            <person name="Shu Y.L."/>
            <person name="Zhang X.Y."/>
            <person name="Yu Y."/>
            <person name="Chen B."/>
            <person name="Chen X.L."/>
            <person name="Zhou B.C."/>
            <person name="Zhang Y.Z."/>
        </authorList>
    </citation>
    <scope>NUCLEOTIDE SEQUENCE [LARGE SCALE GENOMIC DNA]</scope>
    <source>
        <strain evidence="7">JCM 12485 / KCTC 12276 / FR1064</strain>
    </source>
</reference>
<dbReference type="KEGG" id="gni:GNIT_1956"/>
<evidence type="ECO:0000256" key="4">
    <source>
        <dbReference type="ARBA" id="ARBA00023163"/>
    </source>
</evidence>
<dbReference type="Gene3D" id="1.10.10.10">
    <property type="entry name" value="Winged helix-like DNA-binding domain superfamily/Winged helix DNA-binding domain"/>
    <property type="match status" value="1"/>
</dbReference>
<dbReference type="InterPro" id="IPR036388">
    <property type="entry name" value="WH-like_DNA-bd_sf"/>
</dbReference>
<evidence type="ECO:0000256" key="3">
    <source>
        <dbReference type="ARBA" id="ARBA00023125"/>
    </source>
</evidence>
<dbReference type="InterPro" id="IPR005119">
    <property type="entry name" value="LysR_subst-bd"/>
</dbReference>
<dbReference type="Proteomes" id="UP000009282">
    <property type="component" value="Chromosome"/>
</dbReference>
<dbReference type="GO" id="GO:0000976">
    <property type="term" value="F:transcription cis-regulatory region binding"/>
    <property type="evidence" value="ECO:0007669"/>
    <property type="project" value="TreeGrafter"/>
</dbReference>
<dbReference type="GO" id="GO:0003700">
    <property type="term" value="F:DNA-binding transcription factor activity"/>
    <property type="evidence" value="ECO:0007669"/>
    <property type="project" value="InterPro"/>
</dbReference>
<dbReference type="HOGENOM" id="CLU_039613_6_2_6"/>
<organism evidence="6 7">
    <name type="scientific">Glaciecola nitratireducens (strain JCM 12485 / KCTC 12276 / FR1064)</name>
    <dbReference type="NCBI Taxonomy" id="1085623"/>
    <lineage>
        <taxon>Bacteria</taxon>
        <taxon>Pseudomonadati</taxon>
        <taxon>Pseudomonadota</taxon>
        <taxon>Gammaproteobacteria</taxon>
        <taxon>Alteromonadales</taxon>
        <taxon>Alteromonadaceae</taxon>
        <taxon>Brumicola</taxon>
    </lineage>
</organism>
<dbReference type="Pfam" id="PF00126">
    <property type="entry name" value="HTH_1"/>
    <property type="match status" value="1"/>
</dbReference>
<evidence type="ECO:0000256" key="2">
    <source>
        <dbReference type="ARBA" id="ARBA00023015"/>
    </source>
</evidence>
<dbReference type="InterPro" id="IPR036390">
    <property type="entry name" value="WH_DNA-bd_sf"/>
</dbReference>
<evidence type="ECO:0000313" key="7">
    <source>
        <dbReference type="Proteomes" id="UP000009282"/>
    </source>
</evidence>
<dbReference type="SUPFAM" id="SSF46785">
    <property type="entry name" value="Winged helix' DNA-binding domain"/>
    <property type="match status" value="1"/>
</dbReference>
<evidence type="ECO:0000256" key="1">
    <source>
        <dbReference type="ARBA" id="ARBA00009437"/>
    </source>
</evidence>
<evidence type="ECO:0000259" key="5">
    <source>
        <dbReference type="PROSITE" id="PS50931"/>
    </source>
</evidence>
<accession>G4QKJ9</accession>
<dbReference type="STRING" id="1085623.GNIT_1956"/>
<name>G4QKJ9_GLANF</name>
<dbReference type="eggNOG" id="COG0583">
    <property type="taxonomic scope" value="Bacteria"/>
</dbReference>
<dbReference type="SUPFAM" id="SSF53850">
    <property type="entry name" value="Periplasmic binding protein-like II"/>
    <property type="match status" value="1"/>
</dbReference>
<dbReference type="PRINTS" id="PR00039">
    <property type="entry name" value="HTHLYSR"/>
</dbReference>
<comment type="similarity">
    <text evidence="1">Belongs to the LysR transcriptional regulatory family.</text>
</comment>
<dbReference type="AlphaFoldDB" id="G4QKJ9"/>
<dbReference type="CDD" id="cd08413">
    <property type="entry name" value="PBP2_CysB_like"/>
    <property type="match status" value="1"/>
</dbReference>
<keyword evidence="2" id="KW-0805">Transcription regulation</keyword>
<dbReference type="EMBL" id="CP003060">
    <property type="protein sequence ID" value="AEP30065.1"/>
    <property type="molecule type" value="Genomic_DNA"/>
</dbReference>
<dbReference type="Pfam" id="PF03466">
    <property type="entry name" value="LysR_substrate"/>
    <property type="match status" value="1"/>
</dbReference>
<gene>
    <name evidence="6" type="primary">cysB</name>
    <name evidence="6" type="ordered locus">GNIT_1956</name>
</gene>
<dbReference type="NCBIfam" id="NF009326">
    <property type="entry name" value="PRK12681.1"/>
    <property type="match status" value="1"/>
</dbReference>
<keyword evidence="3" id="KW-0238">DNA-binding</keyword>